<proteinExistence type="predicted"/>
<dbReference type="OrthoDB" id="3541554at2"/>
<dbReference type="RefSeq" id="WP_069462870.1">
    <property type="nucleotide sequence ID" value="NZ_FODD01000054.1"/>
</dbReference>
<gene>
    <name evidence="1" type="ORF">SAMN05216267_105433</name>
</gene>
<evidence type="ECO:0000313" key="1">
    <source>
        <dbReference type="EMBL" id="SEO90961.1"/>
    </source>
</evidence>
<keyword evidence="2" id="KW-1185">Reference proteome</keyword>
<dbReference type="Proteomes" id="UP000181951">
    <property type="component" value="Unassembled WGS sequence"/>
</dbReference>
<sequence>MGLLKGLLLLPLAPVHGVSWVSGVILDAAEREAYDPAVIRAQLGALNKAFDEGEIDSEHFERAEERLLDLLDHQVSRTRARHPGGTP</sequence>
<evidence type="ECO:0000313" key="2">
    <source>
        <dbReference type="Proteomes" id="UP000181951"/>
    </source>
</evidence>
<dbReference type="Pfam" id="PF05120">
    <property type="entry name" value="GvpG"/>
    <property type="match status" value="1"/>
</dbReference>
<reference evidence="1 2" key="1">
    <citation type="submission" date="2016-10" db="EMBL/GenBank/DDBJ databases">
        <authorList>
            <person name="de Groot N.N."/>
        </authorList>
    </citation>
    <scope>NUCLEOTIDE SEQUENCE [LARGE SCALE GENOMIC DNA]</scope>
    <source>
        <strain evidence="1 2">CGMCC 4.2026</strain>
    </source>
</reference>
<dbReference type="InterPro" id="IPR007804">
    <property type="entry name" value="GvpG"/>
</dbReference>
<dbReference type="EMBL" id="FODD01000054">
    <property type="protein sequence ID" value="SEO90961.1"/>
    <property type="molecule type" value="Genomic_DNA"/>
</dbReference>
<organism evidence="1 2">
    <name type="scientific">Actinacidiphila rubida</name>
    <dbReference type="NCBI Taxonomy" id="310780"/>
    <lineage>
        <taxon>Bacteria</taxon>
        <taxon>Bacillati</taxon>
        <taxon>Actinomycetota</taxon>
        <taxon>Actinomycetes</taxon>
        <taxon>Kitasatosporales</taxon>
        <taxon>Streptomycetaceae</taxon>
        <taxon>Actinacidiphila</taxon>
    </lineage>
</organism>
<dbReference type="STRING" id="310780.SAMN05216267_105433"/>
<protein>
    <submittedName>
        <fullName evidence="1">Gas vesicle protein G</fullName>
    </submittedName>
</protein>
<accession>A0A1H8TJG9</accession>
<dbReference type="AlphaFoldDB" id="A0A1H8TJG9"/>
<name>A0A1H8TJG9_9ACTN</name>